<proteinExistence type="predicted"/>
<dbReference type="PROSITE" id="PS50089">
    <property type="entry name" value="ZF_RING_2"/>
    <property type="match status" value="1"/>
</dbReference>
<feature type="domain" description="RING-type" evidence="2">
    <location>
        <begin position="464"/>
        <end position="512"/>
    </location>
</feature>
<dbReference type="SMART" id="SM00184">
    <property type="entry name" value="RING"/>
    <property type="match status" value="1"/>
</dbReference>
<dbReference type="OrthoDB" id="3800401at2759"/>
<dbReference type="CDD" id="cd16448">
    <property type="entry name" value="RING-H2"/>
    <property type="match status" value="1"/>
</dbReference>
<dbReference type="Gene3D" id="3.30.40.10">
    <property type="entry name" value="Zinc/RING finger domain, C3HC4 (zinc finger)"/>
    <property type="match status" value="1"/>
</dbReference>
<sequence>MLRALSNRSPRRNNIDSNTNQASLACQGVYIPLLSKVLGIFLAPESLSTAPRWDYDEEDGGWNFSGNICPYFIPECIHIFGSILDQVRGENWDDGCNQQIRHETARWRIFTAENLEETVEIMKKHMHCIDWGHVYSREYPDWMETEVWIIRCALHPAAGLNAEQKTCLKTLLKTQPVFTENFQQEVGVGEGGAFYELQDALYRLFRAHVEAGSSNWPDKEAIVCLLQEFIRIAEAAENSFLYSLHPIFVPNDDREIEEGDVYEAMYLATQDLFKIMIEDRTSPVPLRVRAALSTINFRSVWNTFWDSVRVHRMANLRFWLDDIVINLLRFVGEHDDRLCSMMSKFFTETAGGWEGRPELLGPGRRLRNVENFCTGPVIKAAIDQYWTISLEEDYLPSLPPFIPLPSRFLEMGHDGDDEEYPEVEPYDMTELSLREDVVTVAVGPRVNIENHVVHLQLWLAEDPCSICLESLQEAGAGQVVHPRSCNHLYHIDCIDDLVNSAGPTSNLCTMCRRVICSERRTIQAEDSE</sequence>
<dbReference type="InterPro" id="IPR013083">
    <property type="entry name" value="Znf_RING/FYVE/PHD"/>
</dbReference>
<dbReference type="InterPro" id="IPR001841">
    <property type="entry name" value="Znf_RING"/>
</dbReference>
<keyword evidence="1" id="KW-0863">Zinc-finger</keyword>
<evidence type="ECO:0000256" key="1">
    <source>
        <dbReference type="PROSITE-ProRule" id="PRU00175"/>
    </source>
</evidence>
<protein>
    <recommendedName>
        <fullName evidence="2">RING-type domain-containing protein</fullName>
    </recommendedName>
</protein>
<reference evidence="3" key="1">
    <citation type="journal article" date="2020" name="Stud. Mycol.">
        <title>101 Dothideomycetes genomes: a test case for predicting lifestyles and emergence of pathogens.</title>
        <authorList>
            <person name="Haridas S."/>
            <person name="Albert R."/>
            <person name="Binder M."/>
            <person name="Bloem J."/>
            <person name="Labutti K."/>
            <person name="Salamov A."/>
            <person name="Andreopoulos B."/>
            <person name="Baker S."/>
            <person name="Barry K."/>
            <person name="Bills G."/>
            <person name="Bluhm B."/>
            <person name="Cannon C."/>
            <person name="Castanera R."/>
            <person name="Culley D."/>
            <person name="Daum C."/>
            <person name="Ezra D."/>
            <person name="Gonzalez J."/>
            <person name="Henrissat B."/>
            <person name="Kuo A."/>
            <person name="Liang C."/>
            <person name="Lipzen A."/>
            <person name="Lutzoni F."/>
            <person name="Magnuson J."/>
            <person name="Mondo S."/>
            <person name="Nolan M."/>
            <person name="Ohm R."/>
            <person name="Pangilinan J."/>
            <person name="Park H.-J."/>
            <person name="Ramirez L."/>
            <person name="Alfaro M."/>
            <person name="Sun H."/>
            <person name="Tritt A."/>
            <person name="Yoshinaga Y."/>
            <person name="Zwiers L.-H."/>
            <person name="Turgeon B."/>
            <person name="Goodwin S."/>
            <person name="Spatafora J."/>
            <person name="Crous P."/>
            <person name="Grigoriev I."/>
        </authorList>
    </citation>
    <scope>NUCLEOTIDE SEQUENCE</scope>
    <source>
        <strain evidence="3">CBS 123094</strain>
    </source>
</reference>
<dbReference type="Proteomes" id="UP000799779">
    <property type="component" value="Unassembled WGS sequence"/>
</dbReference>
<evidence type="ECO:0000259" key="2">
    <source>
        <dbReference type="PROSITE" id="PS50089"/>
    </source>
</evidence>
<dbReference type="EMBL" id="ML977556">
    <property type="protein sequence ID" value="KAF2008105.1"/>
    <property type="molecule type" value="Genomic_DNA"/>
</dbReference>
<dbReference type="GO" id="GO:0008270">
    <property type="term" value="F:zinc ion binding"/>
    <property type="evidence" value="ECO:0007669"/>
    <property type="project" value="UniProtKB-KW"/>
</dbReference>
<evidence type="ECO:0000313" key="4">
    <source>
        <dbReference type="Proteomes" id="UP000799779"/>
    </source>
</evidence>
<organism evidence="3 4">
    <name type="scientific">Amniculicola lignicola CBS 123094</name>
    <dbReference type="NCBI Taxonomy" id="1392246"/>
    <lineage>
        <taxon>Eukaryota</taxon>
        <taxon>Fungi</taxon>
        <taxon>Dikarya</taxon>
        <taxon>Ascomycota</taxon>
        <taxon>Pezizomycotina</taxon>
        <taxon>Dothideomycetes</taxon>
        <taxon>Pleosporomycetidae</taxon>
        <taxon>Pleosporales</taxon>
        <taxon>Amniculicolaceae</taxon>
        <taxon>Amniculicola</taxon>
    </lineage>
</organism>
<keyword evidence="1" id="KW-0862">Zinc</keyword>
<name>A0A6A5X551_9PLEO</name>
<gene>
    <name evidence="3" type="ORF">P154DRAFT_584659</name>
</gene>
<dbReference type="SUPFAM" id="SSF57850">
    <property type="entry name" value="RING/U-box"/>
    <property type="match status" value="1"/>
</dbReference>
<evidence type="ECO:0000313" key="3">
    <source>
        <dbReference type="EMBL" id="KAF2008105.1"/>
    </source>
</evidence>
<accession>A0A6A5X551</accession>
<keyword evidence="1" id="KW-0479">Metal-binding</keyword>
<dbReference type="AlphaFoldDB" id="A0A6A5X551"/>
<keyword evidence="4" id="KW-1185">Reference proteome</keyword>